<evidence type="ECO:0000256" key="10">
    <source>
        <dbReference type="ARBA" id="ARBA00023136"/>
    </source>
</evidence>
<dbReference type="EMBL" id="QOKY01000172">
    <property type="protein sequence ID" value="RMZ54852.1"/>
    <property type="molecule type" value="Genomic_DNA"/>
</dbReference>
<dbReference type="InterPro" id="IPR000608">
    <property type="entry name" value="UBC"/>
</dbReference>
<feature type="transmembrane region" description="Helical" evidence="13">
    <location>
        <begin position="812"/>
        <end position="835"/>
    </location>
</feature>
<evidence type="ECO:0000256" key="13">
    <source>
        <dbReference type="SAM" id="Phobius"/>
    </source>
</evidence>
<evidence type="ECO:0008006" key="18">
    <source>
        <dbReference type="Google" id="ProtNLM"/>
    </source>
</evidence>
<dbReference type="InterPro" id="IPR045158">
    <property type="entry name" value="KEA4/5/6-like"/>
</dbReference>
<dbReference type="GO" id="GO:0015386">
    <property type="term" value="F:potassium:proton antiporter activity"/>
    <property type="evidence" value="ECO:0007669"/>
    <property type="project" value="InterPro"/>
</dbReference>
<evidence type="ECO:0000256" key="2">
    <source>
        <dbReference type="ARBA" id="ARBA00022448"/>
    </source>
</evidence>
<dbReference type="Gene3D" id="3.10.110.10">
    <property type="entry name" value="Ubiquitin Conjugating Enzyme"/>
    <property type="match status" value="1"/>
</dbReference>
<feature type="compositionally biased region" description="Pro residues" evidence="12">
    <location>
        <begin position="903"/>
        <end position="921"/>
    </location>
</feature>
<evidence type="ECO:0000256" key="6">
    <source>
        <dbReference type="ARBA" id="ARBA00022729"/>
    </source>
</evidence>
<feature type="compositionally biased region" description="Low complexity" evidence="12">
    <location>
        <begin position="273"/>
        <end position="285"/>
    </location>
</feature>
<accession>A0A3M7KZX4</accession>
<protein>
    <recommendedName>
        <fullName evidence="18">UBC core domain-containing protein</fullName>
    </recommendedName>
</protein>
<dbReference type="InterPro" id="IPR001005">
    <property type="entry name" value="SANT/Myb"/>
</dbReference>
<keyword evidence="3" id="KW-0050">Antiport</keyword>
<dbReference type="PANTHER" id="PTHR16254">
    <property type="entry name" value="POTASSIUM/PROTON ANTIPORTER-RELATED"/>
    <property type="match status" value="1"/>
</dbReference>
<proteinExistence type="predicted"/>
<dbReference type="SMART" id="SM00212">
    <property type="entry name" value="UBCc"/>
    <property type="match status" value="1"/>
</dbReference>
<dbReference type="AlphaFoldDB" id="A0A3M7KZX4"/>
<evidence type="ECO:0000259" key="15">
    <source>
        <dbReference type="PROSITE" id="PS50127"/>
    </source>
</evidence>
<dbReference type="CDD" id="cd23790">
    <property type="entry name" value="UBCc_UBE2A_2B"/>
    <property type="match status" value="1"/>
</dbReference>
<dbReference type="SUPFAM" id="SSF54495">
    <property type="entry name" value="UBC-like"/>
    <property type="match status" value="1"/>
</dbReference>
<keyword evidence="5 13" id="KW-0812">Transmembrane</keyword>
<feature type="transmembrane region" description="Helical" evidence="13">
    <location>
        <begin position="785"/>
        <end position="806"/>
    </location>
</feature>
<dbReference type="PROSITE" id="PS50090">
    <property type="entry name" value="MYB_LIKE"/>
    <property type="match status" value="1"/>
</dbReference>
<feature type="region of interest" description="Disordered" evidence="12">
    <location>
        <begin position="465"/>
        <end position="487"/>
    </location>
</feature>
<keyword evidence="10 13" id="KW-0472">Membrane</keyword>
<evidence type="ECO:0000313" key="17">
    <source>
        <dbReference type="Proteomes" id="UP000279271"/>
    </source>
</evidence>
<evidence type="ECO:0000256" key="1">
    <source>
        <dbReference type="ARBA" id="ARBA00004141"/>
    </source>
</evidence>
<evidence type="ECO:0000313" key="16">
    <source>
        <dbReference type="EMBL" id="RMZ54852.1"/>
    </source>
</evidence>
<dbReference type="PROSITE" id="PS00183">
    <property type="entry name" value="UBC_1"/>
    <property type="match status" value="1"/>
</dbReference>
<gene>
    <name evidence="16" type="ORF">APUTEX25_000369</name>
</gene>
<evidence type="ECO:0000256" key="9">
    <source>
        <dbReference type="ARBA" id="ARBA00023065"/>
    </source>
</evidence>
<dbReference type="Gene3D" id="1.20.1530.20">
    <property type="match status" value="2"/>
</dbReference>
<evidence type="ECO:0000256" key="5">
    <source>
        <dbReference type="ARBA" id="ARBA00022692"/>
    </source>
</evidence>
<dbReference type="Proteomes" id="UP000279271">
    <property type="component" value="Unassembled WGS sequence"/>
</dbReference>
<dbReference type="InterPro" id="IPR006153">
    <property type="entry name" value="Cation/H_exchanger_TM"/>
</dbReference>
<dbReference type="InterPro" id="IPR038770">
    <property type="entry name" value="Na+/solute_symporter_sf"/>
</dbReference>
<evidence type="ECO:0000256" key="11">
    <source>
        <dbReference type="PROSITE-ProRule" id="PRU10133"/>
    </source>
</evidence>
<evidence type="ECO:0000256" key="4">
    <source>
        <dbReference type="ARBA" id="ARBA00022679"/>
    </source>
</evidence>
<organism evidence="16 17">
    <name type="scientific">Auxenochlorella protothecoides</name>
    <name type="common">Green microalga</name>
    <name type="synonym">Chlorella protothecoides</name>
    <dbReference type="NCBI Taxonomy" id="3075"/>
    <lineage>
        <taxon>Eukaryota</taxon>
        <taxon>Viridiplantae</taxon>
        <taxon>Chlorophyta</taxon>
        <taxon>core chlorophytes</taxon>
        <taxon>Trebouxiophyceae</taxon>
        <taxon>Chlorellales</taxon>
        <taxon>Chlorellaceae</taxon>
        <taxon>Auxenochlorella</taxon>
    </lineage>
</organism>
<dbReference type="PROSITE" id="PS50127">
    <property type="entry name" value="UBC_2"/>
    <property type="match status" value="1"/>
</dbReference>
<feature type="active site" description="Glycyl thioester intermediate" evidence="11">
    <location>
        <position position="55"/>
    </location>
</feature>
<dbReference type="PANTHER" id="PTHR16254:SF14">
    <property type="entry name" value="TRANSMEMBRANE AND COILED-COIL DOMAIN-CONTAINING PROTEIN 3"/>
    <property type="match status" value="1"/>
</dbReference>
<dbReference type="GO" id="GO:0016020">
    <property type="term" value="C:membrane"/>
    <property type="evidence" value="ECO:0007669"/>
    <property type="project" value="UniProtKB-SubCell"/>
</dbReference>
<feature type="domain" description="UBC core" evidence="15">
    <location>
        <begin position="1"/>
        <end position="118"/>
    </location>
</feature>
<keyword evidence="7" id="KW-0833">Ubl conjugation pathway</keyword>
<feature type="domain" description="Myb-like" evidence="14">
    <location>
        <begin position="289"/>
        <end position="348"/>
    </location>
</feature>
<sequence length="967" mass="102162">MNWRAVIFGPEGTVWDGGVFLLTLAFSEDYPNKAPIVKFKTPMYHPNIYADGSICLDILQNQWSPIYDVSAILTSIQSLLSDPNPNSPANSEAAKLYVEDRDSSHALMASDTLPTSEAELAEYGSNLFYYLSMHLVASARGRNTIVPEAVSEIWSLMKTLPAPAPEAWHKVIKGTPGTKPRMTAKAKTEAEASDLPRKIRRPKMVWTEEQSAELVKLIEDKEYRIEKLGEKYANHGLNPNYAAIARLFDASGPASGPRAKKAKVQADTAEAQTPGPAAPADTPAPDSAPPTTPGGAWTAAQDLELQRLVREEGYRKEVLGKKHLKWSRIAEHFGHSKKSSRKRFTALTGEPAPEATTRWHHIPILVLLYLCVDSCAAGGPLVSRTLLQAGATVPGIPDTKALILNTTAGNGTEKHKDTIAHILDEALREEFKHEEEKSAEQGSEYNKTAQAGDATEQTVIIISSKKDHQSHANATAEETGAQGNATAADASKAGAGVSADEAARLAAAAKAREAAAAAATGGEGDVDRIIDSKDNEYVLSKAGEEGGMGITLDPRLVKDLTVLIAACALMGMAMEAVGQPTINGYFIAGSVVGPGALNWVSEPVQVQSLAQLGVQLLLFSLGLEFSLAKLRAVRDVALLGGALQVALLSGPVGRRGCGHRHLPLPGRLCRTSIVVKCLSDRRCQHSASGQIVVGTLVIQDCMLGAFMAGATLAAAGAGEAIHARLDAITHFFLALFISSTGMVLAPPFLLHHLPVLAAGAALVVLVKGLVVGGVVLVFGYGLEVAAGVGLALAQVGEFVFVLLSLAHGQELLATQVYLLLMGITALSLLVTPFLLQLSMRLGTGQSWLAVAPSEVQMAGFPDSLTVRGRREPLVSASGKYTAASCAWRWGSGVSNMHRTCLAPSPPAPDTPPPPHPAPVNPNVPGLASQRPQRYRTSPPPALHPAALDPAAGTRKPRSSSVDLAAAV</sequence>
<keyword evidence="6" id="KW-0732">Signal</keyword>
<feature type="region of interest" description="Disordered" evidence="12">
    <location>
        <begin position="253"/>
        <end position="297"/>
    </location>
</feature>
<comment type="subcellular location">
    <subcellularLocation>
        <location evidence="1">Membrane</location>
        <topology evidence="1">Multi-pass membrane protein</topology>
    </subcellularLocation>
</comment>
<evidence type="ECO:0000256" key="3">
    <source>
        <dbReference type="ARBA" id="ARBA00022449"/>
    </source>
</evidence>
<feature type="region of interest" description="Disordered" evidence="12">
    <location>
        <begin position="900"/>
        <end position="967"/>
    </location>
</feature>
<reference evidence="17" key="1">
    <citation type="journal article" date="2018" name="Algal Res.">
        <title>Characterization of plant carbon substrate utilization by Auxenochlorella protothecoides.</title>
        <authorList>
            <person name="Vogler B.W."/>
            <person name="Starkenburg S.R."/>
            <person name="Sudasinghe N."/>
            <person name="Schambach J.Y."/>
            <person name="Rollin J.A."/>
            <person name="Pattathil S."/>
            <person name="Barry A.N."/>
        </authorList>
    </citation>
    <scope>NUCLEOTIDE SEQUENCE [LARGE SCALE GENOMIC DNA]</scope>
    <source>
        <strain evidence="17">UTEX 25</strain>
    </source>
</reference>
<keyword evidence="8 13" id="KW-1133">Transmembrane helix</keyword>
<feature type="transmembrane region" description="Helical" evidence="13">
    <location>
        <begin position="755"/>
        <end position="778"/>
    </location>
</feature>
<evidence type="ECO:0000256" key="7">
    <source>
        <dbReference type="ARBA" id="ARBA00022786"/>
    </source>
</evidence>
<evidence type="ECO:0000259" key="14">
    <source>
        <dbReference type="PROSITE" id="PS50090"/>
    </source>
</evidence>
<name>A0A3M7KZX4_AUXPR</name>
<dbReference type="Pfam" id="PF00999">
    <property type="entry name" value="Na_H_Exchanger"/>
    <property type="match status" value="2"/>
</dbReference>
<feature type="transmembrane region" description="Helical" evidence="13">
    <location>
        <begin position="727"/>
        <end position="749"/>
    </location>
</feature>
<feature type="transmembrane region" description="Helical" evidence="13">
    <location>
        <begin position="691"/>
        <end position="715"/>
    </location>
</feature>
<feature type="compositionally biased region" description="Polar residues" evidence="12">
    <location>
        <begin position="441"/>
        <end position="452"/>
    </location>
</feature>
<keyword evidence="2" id="KW-0813">Transport</keyword>
<dbReference type="Pfam" id="PF00179">
    <property type="entry name" value="UQ_con"/>
    <property type="match status" value="1"/>
</dbReference>
<keyword evidence="4" id="KW-0808">Transferase</keyword>
<keyword evidence="9" id="KW-0406">Ion transport</keyword>
<dbReference type="InterPro" id="IPR023313">
    <property type="entry name" value="UBQ-conjugating_AS"/>
</dbReference>
<feature type="region of interest" description="Disordered" evidence="12">
    <location>
        <begin position="431"/>
        <end position="452"/>
    </location>
</feature>
<dbReference type="GO" id="GO:0016740">
    <property type="term" value="F:transferase activity"/>
    <property type="evidence" value="ECO:0007669"/>
    <property type="project" value="UniProtKB-KW"/>
</dbReference>
<evidence type="ECO:0000256" key="8">
    <source>
        <dbReference type="ARBA" id="ARBA00022989"/>
    </source>
</evidence>
<comment type="caution">
    <text evidence="16">The sequence shown here is derived from an EMBL/GenBank/DDBJ whole genome shotgun (WGS) entry which is preliminary data.</text>
</comment>
<dbReference type="InterPro" id="IPR016135">
    <property type="entry name" value="UBQ-conjugating_enzyme/RWD"/>
</dbReference>
<evidence type="ECO:0000256" key="12">
    <source>
        <dbReference type="SAM" id="MobiDB-lite"/>
    </source>
</evidence>